<dbReference type="InterPro" id="IPR052929">
    <property type="entry name" value="RNase_H-like_EbsB-rel"/>
</dbReference>
<organism evidence="2 3">
    <name type="scientific">Hibiscus trionum</name>
    <name type="common">Flower of an hour</name>
    <dbReference type="NCBI Taxonomy" id="183268"/>
    <lineage>
        <taxon>Eukaryota</taxon>
        <taxon>Viridiplantae</taxon>
        <taxon>Streptophyta</taxon>
        <taxon>Embryophyta</taxon>
        <taxon>Tracheophyta</taxon>
        <taxon>Spermatophyta</taxon>
        <taxon>Magnoliopsida</taxon>
        <taxon>eudicotyledons</taxon>
        <taxon>Gunneridae</taxon>
        <taxon>Pentapetalae</taxon>
        <taxon>rosids</taxon>
        <taxon>malvids</taxon>
        <taxon>Malvales</taxon>
        <taxon>Malvaceae</taxon>
        <taxon>Malvoideae</taxon>
        <taxon>Hibiscus</taxon>
    </lineage>
</organism>
<dbReference type="AlphaFoldDB" id="A0A9W7J786"/>
<dbReference type="EMBL" id="BSYR01000055">
    <property type="protein sequence ID" value="GMJ09472.1"/>
    <property type="molecule type" value="Genomic_DNA"/>
</dbReference>
<dbReference type="OrthoDB" id="956065at2759"/>
<dbReference type="InterPro" id="IPR044730">
    <property type="entry name" value="RNase_H-like_dom_plant"/>
</dbReference>
<keyword evidence="3" id="KW-1185">Reference proteome</keyword>
<accession>A0A9W7J786</accession>
<gene>
    <name evidence="2" type="ORF">HRI_004616400</name>
</gene>
<feature type="domain" description="RNase H type-1" evidence="1">
    <location>
        <begin position="8"/>
        <end position="96"/>
    </location>
</feature>
<dbReference type="SUPFAM" id="SSF53098">
    <property type="entry name" value="Ribonuclease H-like"/>
    <property type="match status" value="1"/>
</dbReference>
<dbReference type="PANTHER" id="PTHR47074:SF61">
    <property type="entry name" value="RNASE H TYPE-1 DOMAIN-CONTAINING PROTEIN"/>
    <property type="match status" value="1"/>
</dbReference>
<dbReference type="Gene3D" id="3.30.420.10">
    <property type="entry name" value="Ribonuclease H-like superfamily/Ribonuclease H"/>
    <property type="match status" value="1"/>
</dbReference>
<evidence type="ECO:0000313" key="2">
    <source>
        <dbReference type="EMBL" id="GMJ09472.1"/>
    </source>
</evidence>
<dbReference type="PANTHER" id="PTHR47074">
    <property type="entry name" value="BNAC02G40300D PROTEIN"/>
    <property type="match status" value="1"/>
</dbReference>
<dbReference type="GO" id="GO:0003676">
    <property type="term" value="F:nucleic acid binding"/>
    <property type="evidence" value="ECO:0007669"/>
    <property type="project" value="InterPro"/>
</dbReference>
<dbReference type="InterPro" id="IPR012337">
    <property type="entry name" value="RNaseH-like_sf"/>
</dbReference>
<comment type="caution">
    <text evidence="2">The sequence shown here is derived from an EMBL/GenBank/DDBJ whole genome shotgun (WGS) entry which is preliminary data.</text>
</comment>
<dbReference type="Pfam" id="PF13456">
    <property type="entry name" value="RVT_3"/>
    <property type="match status" value="1"/>
</dbReference>
<reference evidence="2" key="1">
    <citation type="submission" date="2023-05" db="EMBL/GenBank/DDBJ databases">
        <title>Genome and transcriptome analyses reveal genes involved in the formation of fine ridges on petal epidermal cells in Hibiscus trionum.</title>
        <authorList>
            <person name="Koshimizu S."/>
            <person name="Masuda S."/>
            <person name="Ishii T."/>
            <person name="Shirasu K."/>
            <person name="Hoshino A."/>
            <person name="Arita M."/>
        </authorList>
    </citation>
    <scope>NUCLEOTIDE SEQUENCE</scope>
    <source>
        <strain evidence="2">Hamamatsu line</strain>
    </source>
</reference>
<dbReference type="Proteomes" id="UP001165190">
    <property type="component" value="Unassembled WGS sequence"/>
</dbReference>
<dbReference type="GO" id="GO:0004523">
    <property type="term" value="F:RNA-DNA hybrid ribonuclease activity"/>
    <property type="evidence" value="ECO:0007669"/>
    <property type="project" value="InterPro"/>
</dbReference>
<dbReference type="InterPro" id="IPR036397">
    <property type="entry name" value="RNaseH_sf"/>
</dbReference>
<protein>
    <recommendedName>
        <fullName evidence="1">RNase H type-1 domain-containing protein</fullName>
    </recommendedName>
</protein>
<proteinExistence type="predicted"/>
<dbReference type="InterPro" id="IPR002156">
    <property type="entry name" value="RNaseH_domain"/>
</dbReference>
<evidence type="ECO:0000259" key="1">
    <source>
        <dbReference type="Pfam" id="PF13456"/>
    </source>
</evidence>
<dbReference type="CDD" id="cd06222">
    <property type="entry name" value="RNase_H_like"/>
    <property type="match status" value="1"/>
</dbReference>
<evidence type="ECO:0000313" key="3">
    <source>
        <dbReference type="Proteomes" id="UP001165190"/>
    </source>
</evidence>
<sequence>MAVCTIHHHHVADPFIAEAHASLQTVLFMRDLGFRRVIVEGDSLTVMKKVNGTAHDRSIISPIVQEIKELSKKFESIQFRFTYREANGVAHLLAKLGGDMPSPSYWIEEAPVAVMNLTASEEYRHQRT</sequence>
<name>A0A9W7J786_HIBTR</name>